<accession>A0AAD6YGU3</accession>
<dbReference type="AlphaFoldDB" id="A0AAD6YGU3"/>
<sequence length="204" mass="23204">MPIAVNPKLNSKLPSIPFDPRRWQARVGKHRSKQEKQDHQFPPKPELKRDLYCLQVAHCTAAVRIHDCCILTTDSLVSLNMWSHSSTYIPDDASDSEVAQILHNAFQQHPQILDHGLCLLRTTVPVVRVVLLPFETPYRNIVFLALKKGSPDSDLDFNGTIPRISISKKRRRVDISRKRKAQSVQPAATKLWTLGMIGYIILLL</sequence>
<reference evidence="1" key="1">
    <citation type="submission" date="2023-03" db="EMBL/GenBank/DDBJ databases">
        <title>Massive genome expansion in bonnet fungi (Mycena s.s.) driven by repeated elements and novel gene families across ecological guilds.</title>
        <authorList>
            <consortium name="Lawrence Berkeley National Laboratory"/>
            <person name="Harder C.B."/>
            <person name="Miyauchi S."/>
            <person name="Viragh M."/>
            <person name="Kuo A."/>
            <person name="Thoen E."/>
            <person name="Andreopoulos B."/>
            <person name="Lu D."/>
            <person name="Skrede I."/>
            <person name="Drula E."/>
            <person name="Henrissat B."/>
            <person name="Morin E."/>
            <person name="Kohler A."/>
            <person name="Barry K."/>
            <person name="LaButti K."/>
            <person name="Morin E."/>
            <person name="Salamov A."/>
            <person name="Lipzen A."/>
            <person name="Mereny Z."/>
            <person name="Hegedus B."/>
            <person name="Baldrian P."/>
            <person name="Stursova M."/>
            <person name="Weitz H."/>
            <person name="Taylor A."/>
            <person name="Grigoriev I.V."/>
            <person name="Nagy L.G."/>
            <person name="Martin F."/>
            <person name="Kauserud H."/>
        </authorList>
    </citation>
    <scope>NUCLEOTIDE SEQUENCE</scope>
    <source>
        <strain evidence="1">9144</strain>
    </source>
</reference>
<dbReference type="EMBL" id="JARJCW010000009">
    <property type="protein sequence ID" value="KAJ7220709.1"/>
    <property type="molecule type" value="Genomic_DNA"/>
</dbReference>
<gene>
    <name evidence="1" type="ORF">GGX14DRAFT_559500</name>
</gene>
<evidence type="ECO:0000313" key="2">
    <source>
        <dbReference type="Proteomes" id="UP001219525"/>
    </source>
</evidence>
<proteinExistence type="predicted"/>
<name>A0AAD6YGU3_9AGAR</name>
<protein>
    <submittedName>
        <fullName evidence="1">Uncharacterized protein</fullName>
    </submittedName>
</protein>
<keyword evidence="2" id="KW-1185">Reference proteome</keyword>
<comment type="caution">
    <text evidence="1">The sequence shown here is derived from an EMBL/GenBank/DDBJ whole genome shotgun (WGS) entry which is preliminary data.</text>
</comment>
<evidence type="ECO:0000313" key="1">
    <source>
        <dbReference type="EMBL" id="KAJ7220709.1"/>
    </source>
</evidence>
<dbReference type="Proteomes" id="UP001219525">
    <property type="component" value="Unassembled WGS sequence"/>
</dbReference>
<organism evidence="1 2">
    <name type="scientific">Mycena pura</name>
    <dbReference type="NCBI Taxonomy" id="153505"/>
    <lineage>
        <taxon>Eukaryota</taxon>
        <taxon>Fungi</taxon>
        <taxon>Dikarya</taxon>
        <taxon>Basidiomycota</taxon>
        <taxon>Agaricomycotina</taxon>
        <taxon>Agaricomycetes</taxon>
        <taxon>Agaricomycetidae</taxon>
        <taxon>Agaricales</taxon>
        <taxon>Marasmiineae</taxon>
        <taxon>Mycenaceae</taxon>
        <taxon>Mycena</taxon>
    </lineage>
</organism>